<dbReference type="AlphaFoldDB" id="A0A0H5QL04"/>
<feature type="region of interest" description="Disordered" evidence="1">
    <location>
        <begin position="1"/>
        <end position="70"/>
    </location>
</feature>
<accession>A0A0H5QL04</accession>
<proteinExistence type="predicted"/>
<feature type="non-terminal residue" evidence="2">
    <location>
        <position position="108"/>
    </location>
</feature>
<organism evidence="2">
    <name type="scientific">Spongospora subterranea</name>
    <dbReference type="NCBI Taxonomy" id="70186"/>
    <lineage>
        <taxon>Eukaryota</taxon>
        <taxon>Sar</taxon>
        <taxon>Rhizaria</taxon>
        <taxon>Endomyxa</taxon>
        <taxon>Phytomyxea</taxon>
        <taxon>Plasmodiophorida</taxon>
        <taxon>Plasmodiophoridae</taxon>
        <taxon>Spongospora</taxon>
    </lineage>
</organism>
<reference evidence="2" key="1">
    <citation type="submission" date="2015-04" db="EMBL/GenBank/DDBJ databases">
        <title>The genome sequence of the plant pathogenic Rhizarian Plasmodiophora brassicae reveals insights in its biotrophic life cycle and the origin of chitin synthesis.</title>
        <authorList>
            <person name="Schwelm A."/>
            <person name="Fogelqvist J."/>
            <person name="Knaust A."/>
            <person name="Julke S."/>
            <person name="Lilja T."/>
            <person name="Dhandapani V."/>
            <person name="Bonilla-Rosso G."/>
            <person name="Karlsson M."/>
            <person name="Shevchenko A."/>
            <person name="Choi S.R."/>
            <person name="Kim H.G."/>
            <person name="Park J.Y."/>
            <person name="Lim Y.P."/>
            <person name="Ludwig-Muller J."/>
            <person name="Dixelius C."/>
        </authorList>
    </citation>
    <scope>NUCLEOTIDE SEQUENCE</scope>
    <source>
        <tissue evidence="2">Potato root galls</tissue>
    </source>
</reference>
<evidence type="ECO:0000313" key="2">
    <source>
        <dbReference type="EMBL" id="CRZ02698.1"/>
    </source>
</evidence>
<sequence length="108" mass="11673">NLCTLRRGGNRSGRSLPGTPPNSRSETPPPQTPPSIILPPQTLPSIISDPSPQILYPFQDQIPDNDSATTLTDPMAVDPPVEVEIRDCIQWTTPGPLPIEPSAEEVQI</sequence>
<feature type="compositionally biased region" description="Low complexity" evidence="1">
    <location>
        <begin position="38"/>
        <end position="48"/>
    </location>
</feature>
<dbReference type="EMBL" id="HACM01002256">
    <property type="protein sequence ID" value="CRZ02698.1"/>
    <property type="molecule type" value="Transcribed_RNA"/>
</dbReference>
<feature type="compositionally biased region" description="Pro residues" evidence="1">
    <location>
        <begin position="27"/>
        <end position="37"/>
    </location>
</feature>
<evidence type="ECO:0000256" key="1">
    <source>
        <dbReference type="SAM" id="MobiDB-lite"/>
    </source>
</evidence>
<name>A0A0H5QL04_9EUKA</name>
<feature type="non-terminal residue" evidence="2">
    <location>
        <position position="1"/>
    </location>
</feature>
<protein>
    <submittedName>
        <fullName evidence="2">Uncharacterized protein</fullName>
    </submittedName>
</protein>